<keyword evidence="4" id="KW-0456">Lyase</keyword>
<sequence length="138" mass="15581">MKVKIGMEGFTIDSAHYTPSSPGNEQIHGHTYEVSVEVEGEVDEKTGFVIDFDIFKGIVQDVVREYDHKLLIPRKDADKIEMKGPFVVLTKVIDHPFATVEYIGQDIAKKLHEKLKGSYQIRLKISEGKGAYAVIEYP</sequence>
<dbReference type="EMBL" id="AP018930">
    <property type="protein sequence ID" value="BBG28049.1"/>
    <property type="molecule type" value="Genomic_DNA"/>
</dbReference>
<evidence type="ECO:0000256" key="3">
    <source>
        <dbReference type="ARBA" id="ARBA00022833"/>
    </source>
</evidence>
<dbReference type="RefSeq" id="WP_054845816.1">
    <property type="nucleotide sequence ID" value="NZ_AP018929.1"/>
</dbReference>
<dbReference type="AlphaFoldDB" id="A0A510E6B3"/>
<dbReference type="PANTHER" id="PTHR12589">
    <property type="entry name" value="PYRUVOYL TETRAHYDROBIOPTERIN SYNTHASE"/>
    <property type="match status" value="1"/>
</dbReference>
<dbReference type="InterPro" id="IPR038418">
    <property type="entry name" value="6-PTP_synth/QueD_sf"/>
</dbReference>
<protein>
    <submittedName>
        <fullName evidence="6">Dihydroneopterin monophosphate aldolase</fullName>
    </submittedName>
</protein>
<dbReference type="Proteomes" id="UP000325030">
    <property type="component" value="Chromosome"/>
</dbReference>
<dbReference type="GO" id="GO:0046872">
    <property type="term" value="F:metal ion binding"/>
    <property type="evidence" value="ECO:0007669"/>
    <property type="project" value="UniProtKB-KW"/>
</dbReference>
<dbReference type="GO" id="GO:0016829">
    <property type="term" value="F:lyase activity"/>
    <property type="evidence" value="ECO:0007669"/>
    <property type="project" value="UniProtKB-KW"/>
</dbReference>
<dbReference type="EMBL" id="AP018929">
    <property type="protein sequence ID" value="BBG25255.1"/>
    <property type="molecule type" value="Genomic_DNA"/>
</dbReference>
<dbReference type="Proteomes" id="UP000322983">
    <property type="component" value="Chromosome"/>
</dbReference>
<accession>A0A510E6B3</accession>
<dbReference type="InterPro" id="IPR007115">
    <property type="entry name" value="6-PTP_synth/QueD"/>
</dbReference>
<dbReference type="SUPFAM" id="SSF55620">
    <property type="entry name" value="Tetrahydrobiopterin biosynthesis enzymes-like"/>
    <property type="match status" value="1"/>
</dbReference>
<dbReference type="OrthoDB" id="6529at2157"/>
<dbReference type="Pfam" id="PF01242">
    <property type="entry name" value="PTPS"/>
    <property type="match status" value="1"/>
</dbReference>
<dbReference type="PANTHER" id="PTHR12589:SF7">
    <property type="entry name" value="6-PYRUVOYL TETRAHYDROBIOPTERIN SYNTHASE"/>
    <property type="match status" value="1"/>
</dbReference>
<proteinExistence type="predicted"/>
<dbReference type="STRING" id="1294262.GCA_001316085_01480"/>
<evidence type="ECO:0000313" key="5">
    <source>
        <dbReference type="EMBL" id="BBG25255.1"/>
    </source>
</evidence>
<evidence type="ECO:0000313" key="7">
    <source>
        <dbReference type="Proteomes" id="UP000322983"/>
    </source>
</evidence>
<evidence type="ECO:0000256" key="4">
    <source>
        <dbReference type="ARBA" id="ARBA00023239"/>
    </source>
</evidence>
<reference evidence="6 7" key="2">
    <citation type="journal article" date="2020" name="Int. J. Syst. Evol. Microbiol.">
        <title>Sulfuracidifex tepidarius gen. nov., sp. nov. and transfer of Sulfolobus metallicus Huber and Stetter 1992 to the genus Sulfuracidifex as Sulfuracidifex metallicus comb. nov.</title>
        <authorList>
            <person name="Itoh T."/>
            <person name="Miura T."/>
            <person name="Sakai H.D."/>
            <person name="Kato S."/>
            <person name="Ohkuma M."/>
            <person name="Takashina T."/>
        </authorList>
    </citation>
    <scope>NUCLEOTIDE SEQUENCE</scope>
    <source>
        <strain evidence="5 7">IC-006</strain>
        <strain evidence="6">IC-007</strain>
    </source>
</reference>
<dbReference type="Gene3D" id="3.30.479.10">
    <property type="entry name" value="6-pyruvoyl tetrahydropterin synthase/QueD"/>
    <property type="match status" value="1"/>
</dbReference>
<reference evidence="8" key="1">
    <citation type="submission" date="2018-09" db="EMBL/GenBank/DDBJ databases">
        <title>Complete Genome Sequencing of Sulfolobus sp. JCM 16834.</title>
        <authorList>
            <person name="Kato S."/>
            <person name="Itoh T."/>
            <person name="Ohkuma M."/>
        </authorList>
    </citation>
    <scope>NUCLEOTIDE SEQUENCE [LARGE SCALE GENOMIC DNA]</scope>
    <source>
        <strain evidence="8">IC-007</strain>
    </source>
</reference>
<dbReference type="KEGG" id="step:IC006_2590"/>
<keyword evidence="2" id="KW-0479">Metal-binding</keyword>
<gene>
    <name evidence="5" type="ORF">IC006_2590</name>
    <name evidence="6" type="ORF">IC007_2604</name>
</gene>
<evidence type="ECO:0000313" key="8">
    <source>
        <dbReference type="Proteomes" id="UP000325030"/>
    </source>
</evidence>
<evidence type="ECO:0000256" key="2">
    <source>
        <dbReference type="ARBA" id="ARBA00022723"/>
    </source>
</evidence>
<accession>A0A510DYG4</accession>
<evidence type="ECO:0000256" key="1">
    <source>
        <dbReference type="ARBA" id="ARBA00001947"/>
    </source>
</evidence>
<evidence type="ECO:0000313" key="6">
    <source>
        <dbReference type="EMBL" id="BBG28049.1"/>
    </source>
</evidence>
<dbReference type="GeneID" id="41718876"/>
<keyword evidence="3" id="KW-0862">Zinc</keyword>
<keyword evidence="7" id="KW-1185">Reference proteome</keyword>
<name>A0A510E6B3_9CREN</name>
<organism evidence="6 8">
    <name type="scientific">Sulfuracidifex tepidarius</name>
    <dbReference type="NCBI Taxonomy" id="1294262"/>
    <lineage>
        <taxon>Archaea</taxon>
        <taxon>Thermoproteota</taxon>
        <taxon>Thermoprotei</taxon>
        <taxon>Sulfolobales</taxon>
        <taxon>Sulfolobaceae</taxon>
        <taxon>Sulfuracidifex</taxon>
    </lineage>
</organism>
<comment type="cofactor">
    <cofactor evidence="1">
        <name>Zn(2+)</name>
        <dbReference type="ChEBI" id="CHEBI:29105"/>
    </cofactor>
</comment>